<evidence type="ECO:0000313" key="2">
    <source>
        <dbReference type="Proteomes" id="UP001232156"/>
    </source>
</evidence>
<evidence type="ECO:0000313" key="1">
    <source>
        <dbReference type="EMBL" id="MDR4126075.1"/>
    </source>
</evidence>
<gene>
    <name evidence="1" type="ORF">Q8947_08785</name>
</gene>
<accession>A0ABU1D6R7</accession>
<reference evidence="1 2" key="1">
    <citation type="submission" date="2023-08" db="EMBL/GenBank/DDBJ databases">
        <title>Alcaligenaceae gen. nov., a novel taxon isolated from the sludge of Yixing Pesticide Factory.</title>
        <authorList>
            <person name="Ruan L."/>
        </authorList>
    </citation>
    <scope>NUCLEOTIDE SEQUENCE [LARGE SCALE GENOMIC DNA]</scope>
    <source>
        <strain evidence="1 2">LG-2</strain>
    </source>
</reference>
<comment type="caution">
    <text evidence="1">The sequence shown here is derived from an EMBL/GenBank/DDBJ whole genome shotgun (WGS) entry which is preliminary data.</text>
</comment>
<dbReference type="RefSeq" id="WP_165276834.1">
    <property type="nucleotide sequence ID" value="NZ_JAUZQE010000017.1"/>
</dbReference>
<dbReference type="EMBL" id="JAUZQE010000017">
    <property type="protein sequence ID" value="MDR4126075.1"/>
    <property type="molecule type" value="Genomic_DNA"/>
</dbReference>
<evidence type="ECO:0008006" key="3">
    <source>
        <dbReference type="Google" id="ProtNLM"/>
    </source>
</evidence>
<proteinExistence type="predicted"/>
<name>A0ABU1D6R7_9BURK</name>
<dbReference type="Proteomes" id="UP001232156">
    <property type="component" value="Unassembled WGS sequence"/>
</dbReference>
<organism evidence="1 2">
    <name type="scientific">Yanghanlia caeni</name>
    <dbReference type="NCBI Taxonomy" id="3064283"/>
    <lineage>
        <taxon>Bacteria</taxon>
        <taxon>Pseudomonadati</taxon>
        <taxon>Pseudomonadota</taxon>
        <taxon>Betaproteobacteria</taxon>
        <taxon>Burkholderiales</taxon>
        <taxon>Alcaligenaceae</taxon>
        <taxon>Yanghanlia</taxon>
    </lineage>
</organism>
<keyword evidence="2" id="KW-1185">Reference proteome</keyword>
<sequence>MRARYVVDTNVLIAASAGDPVNPAAIEATPEDPALREEVWHWLVRFQNSDTRLVLDRAGKIFDEYMKKLGFNDFGIQVVMHKWSTAAVDDVDVQYDADGHGVLPEPLAEVVHDTADRKMVAAALASYETFGEGCIAFAGDTDWHDWEDVLLACNVLLEPVIGDWSRRKHLEKKKR</sequence>
<protein>
    <recommendedName>
        <fullName evidence="3">PIN domain-containing protein</fullName>
    </recommendedName>
</protein>